<dbReference type="PIRSF" id="PIRSF005384">
    <property type="entry name" value="RpiB_LacA_B"/>
    <property type="match status" value="1"/>
</dbReference>
<protein>
    <submittedName>
        <fullName evidence="3">Ribose-5-phosphate isomerase</fullName>
        <ecNumber evidence="3">5.3.1.6</ecNumber>
    </submittedName>
</protein>
<evidence type="ECO:0000313" key="4">
    <source>
        <dbReference type="Proteomes" id="UP000000719"/>
    </source>
</evidence>
<dbReference type="InterPro" id="IPR036569">
    <property type="entry name" value="RpiB_LacA_LacB_sf"/>
</dbReference>
<evidence type="ECO:0000256" key="1">
    <source>
        <dbReference type="ARBA" id="ARBA00008754"/>
    </source>
</evidence>
<keyword evidence="4" id="KW-1185">Reference proteome</keyword>
<dbReference type="HOGENOM" id="CLU_091396_1_2_9"/>
<dbReference type="EC" id="5.3.1.6" evidence="3"/>
<dbReference type="STRING" id="373903.Hore_03270"/>
<dbReference type="InterPro" id="IPR004785">
    <property type="entry name" value="RpiB"/>
</dbReference>
<dbReference type="InterPro" id="IPR003500">
    <property type="entry name" value="RpiB_LacA_LacB"/>
</dbReference>
<keyword evidence="2 3" id="KW-0413">Isomerase</keyword>
<dbReference type="Gene3D" id="3.40.1400.10">
    <property type="entry name" value="Sugar-phosphate isomerase, RpiB/LacA/LacB"/>
    <property type="match status" value="1"/>
</dbReference>
<evidence type="ECO:0000256" key="2">
    <source>
        <dbReference type="ARBA" id="ARBA00023235"/>
    </source>
</evidence>
<dbReference type="GO" id="GO:0005975">
    <property type="term" value="P:carbohydrate metabolic process"/>
    <property type="evidence" value="ECO:0007669"/>
    <property type="project" value="InterPro"/>
</dbReference>
<dbReference type="NCBIfam" id="NF004051">
    <property type="entry name" value="PRK05571.1"/>
    <property type="match status" value="1"/>
</dbReference>
<dbReference type="NCBIfam" id="TIGR00689">
    <property type="entry name" value="rpiB_lacA_lacB"/>
    <property type="match status" value="1"/>
</dbReference>
<dbReference type="Proteomes" id="UP000000719">
    <property type="component" value="Chromosome"/>
</dbReference>
<dbReference type="PANTHER" id="PTHR43732">
    <property type="entry name" value="RIBOSE 5-PHOSPHATE ISOMERASE-RELATED"/>
    <property type="match status" value="1"/>
</dbReference>
<dbReference type="RefSeq" id="WP_012635276.1">
    <property type="nucleotide sequence ID" value="NC_011899.1"/>
</dbReference>
<dbReference type="EMBL" id="CP001098">
    <property type="protein sequence ID" value="ACL69088.1"/>
    <property type="molecule type" value="Genomic_DNA"/>
</dbReference>
<comment type="similarity">
    <text evidence="1">Belongs to the LacAB/RpiB family.</text>
</comment>
<evidence type="ECO:0000313" key="3">
    <source>
        <dbReference type="EMBL" id="ACL69088.1"/>
    </source>
</evidence>
<dbReference type="PANTHER" id="PTHR43732:SF1">
    <property type="entry name" value="RIBOSE 5-PHOSPHATE ISOMERASE"/>
    <property type="match status" value="1"/>
</dbReference>
<reference evidence="3 4" key="1">
    <citation type="journal article" date="2009" name="PLoS ONE">
        <title>Genome analysis of the anaerobic thermohalophilic bacterium Halothermothrix orenii.</title>
        <authorList>
            <person name="Mavromatis K."/>
            <person name="Ivanova N."/>
            <person name="Anderson I."/>
            <person name="Lykidis A."/>
            <person name="Hooper S.D."/>
            <person name="Sun H."/>
            <person name="Kunin V."/>
            <person name="Lapidus A."/>
            <person name="Hugenholtz P."/>
            <person name="Patel B."/>
            <person name="Kyrpides N.C."/>
        </authorList>
    </citation>
    <scope>NUCLEOTIDE SEQUENCE [LARGE SCALE GENOMIC DNA]</scope>
    <source>
        <strain evidence="4">H 168 / OCM 544 / DSM 9562</strain>
    </source>
</reference>
<dbReference type="AlphaFoldDB" id="B8D1L1"/>
<proteinExistence type="inferred from homology"/>
<dbReference type="GO" id="GO:0004751">
    <property type="term" value="F:ribose-5-phosphate isomerase activity"/>
    <property type="evidence" value="ECO:0007669"/>
    <property type="project" value="UniProtKB-EC"/>
</dbReference>
<accession>B8D1L1</accession>
<dbReference type="InterPro" id="IPR051812">
    <property type="entry name" value="SPI_LacAB/RpiB"/>
</dbReference>
<name>B8D1L1_HALOH</name>
<dbReference type="Pfam" id="PF02502">
    <property type="entry name" value="LacAB_rpiB"/>
    <property type="match status" value="1"/>
</dbReference>
<dbReference type="KEGG" id="hor:Hore_03270"/>
<sequence>MKVIKNKQYVIGSDNAGYPLKEIIKELLESEGLEYEDVGVDSDQDKTIYPEIAERVVNRIKKSNYEKEGILICGTGIGMAITANKFSRIYAAVCHDVYSAERARLSNDTNVITMGARVIGPVLAKKIIREWLSLEFKPGRSTPKLKQIKKYENQNFVS</sequence>
<organism evidence="3 4">
    <name type="scientific">Halothermothrix orenii (strain H 168 / OCM 544 / DSM 9562)</name>
    <dbReference type="NCBI Taxonomy" id="373903"/>
    <lineage>
        <taxon>Bacteria</taxon>
        <taxon>Bacillati</taxon>
        <taxon>Bacillota</taxon>
        <taxon>Clostridia</taxon>
        <taxon>Halanaerobiales</taxon>
        <taxon>Halothermotrichaceae</taxon>
        <taxon>Halothermothrix</taxon>
    </lineage>
</organism>
<dbReference type="NCBIfam" id="TIGR01120">
    <property type="entry name" value="rpiB"/>
    <property type="match status" value="1"/>
</dbReference>
<dbReference type="SUPFAM" id="SSF89623">
    <property type="entry name" value="Ribose/Galactose isomerase RpiB/AlsB"/>
    <property type="match status" value="1"/>
</dbReference>
<gene>
    <name evidence="3" type="ordered locus">Hore_03270</name>
</gene>
<dbReference type="eggNOG" id="COG0698">
    <property type="taxonomic scope" value="Bacteria"/>
</dbReference>